<dbReference type="Proteomes" id="UP001056708">
    <property type="component" value="Chromosome"/>
</dbReference>
<dbReference type="RefSeq" id="WP_252663956.1">
    <property type="nucleotide sequence ID" value="NZ_CP098611.1"/>
</dbReference>
<evidence type="ECO:0000259" key="5">
    <source>
        <dbReference type="PROSITE" id="PS50893"/>
    </source>
</evidence>
<reference evidence="6" key="1">
    <citation type="submission" date="2022-06" db="EMBL/GenBank/DDBJ databases">
        <title>Genome sequence of Phormidium yuhuli AB48 isolated from an industrial photobioreactor environment.</title>
        <authorList>
            <person name="Qiu Y."/>
            <person name="Noonan A.J.C."/>
            <person name="Dofher K."/>
            <person name="Koch M."/>
            <person name="Kieft B."/>
            <person name="Lin X."/>
            <person name="Ziels R.M."/>
            <person name="Hallam S.J."/>
        </authorList>
    </citation>
    <scope>NUCLEOTIDE SEQUENCE</scope>
    <source>
        <strain evidence="6">AB48</strain>
    </source>
</reference>
<keyword evidence="2" id="KW-0813">Transport</keyword>
<sequence length="288" mass="32476">MFYSFQIRRLKSKNSFEKLPVSITSLQPWRLSQSRISHRLNDIAPSHSEAIAIRNLTIRYRDCEALRNINLDLQPGQLTAIIGPNGAGKSTLIKGMLGLIPQAKGTITTLGKPLTQQLERVAYVPQRSQIDWTFPATVSDVVMMGRIRKTGWLHRYSPSSRRIAAAALERVKMTEFSDRPIGELSGGQQQRVFLARSLSQEAEIFCFDEPFTGVDGKTETILFQIFRELADSGKIVLVVNHDLGDSIRNFDQLILLNRELIATGDRHQVLTQDNMYRAYGGTVQFLSQ</sequence>
<organism evidence="6 7">
    <name type="scientific">Phormidium yuhuli AB48</name>
    <dbReference type="NCBI Taxonomy" id="2940671"/>
    <lineage>
        <taxon>Bacteria</taxon>
        <taxon>Bacillati</taxon>
        <taxon>Cyanobacteriota</taxon>
        <taxon>Cyanophyceae</taxon>
        <taxon>Oscillatoriophycideae</taxon>
        <taxon>Oscillatoriales</taxon>
        <taxon>Oscillatoriaceae</taxon>
        <taxon>Phormidium</taxon>
        <taxon>Phormidium yuhuli</taxon>
    </lineage>
</organism>
<dbReference type="PROSITE" id="PS00211">
    <property type="entry name" value="ABC_TRANSPORTER_1"/>
    <property type="match status" value="1"/>
</dbReference>
<protein>
    <submittedName>
        <fullName evidence="6">Metal ABC transporter ATP-binding protein</fullName>
    </submittedName>
</protein>
<dbReference type="PANTHER" id="PTHR42734:SF5">
    <property type="entry name" value="IRON TRANSPORT SYSTEM ATP-BINDING PROTEIN HI_0361-RELATED"/>
    <property type="match status" value="1"/>
</dbReference>
<proteinExistence type="inferred from homology"/>
<dbReference type="InterPro" id="IPR017871">
    <property type="entry name" value="ABC_transporter-like_CS"/>
</dbReference>
<dbReference type="CDD" id="cd03235">
    <property type="entry name" value="ABC_Metallic_Cations"/>
    <property type="match status" value="1"/>
</dbReference>
<evidence type="ECO:0000313" key="6">
    <source>
        <dbReference type="EMBL" id="USR91926.1"/>
    </source>
</evidence>
<gene>
    <name evidence="6" type="ORF">NEA10_04140</name>
</gene>
<dbReference type="InterPro" id="IPR003439">
    <property type="entry name" value="ABC_transporter-like_ATP-bd"/>
</dbReference>
<dbReference type="EMBL" id="CP098611">
    <property type="protein sequence ID" value="USR91926.1"/>
    <property type="molecule type" value="Genomic_DNA"/>
</dbReference>
<keyword evidence="7" id="KW-1185">Reference proteome</keyword>
<dbReference type="InterPro" id="IPR050153">
    <property type="entry name" value="Metal_Ion_Import_ABC"/>
</dbReference>
<dbReference type="Pfam" id="PF00005">
    <property type="entry name" value="ABC_tran"/>
    <property type="match status" value="1"/>
</dbReference>
<name>A0ABY5AT38_9CYAN</name>
<dbReference type="PANTHER" id="PTHR42734">
    <property type="entry name" value="METAL TRANSPORT SYSTEM ATP-BINDING PROTEIN TM_0124-RELATED"/>
    <property type="match status" value="1"/>
</dbReference>
<evidence type="ECO:0000256" key="4">
    <source>
        <dbReference type="ARBA" id="ARBA00022840"/>
    </source>
</evidence>
<dbReference type="PROSITE" id="PS50893">
    <property type="entry name" value="ABC_TRANSPORTER_2"/>
    <property type="match status" value="1"/>
</dbReference>
<dbReference type="InterPro" id="IPR003593">
    <property type="entry name" value="AAA+_ATPase"/>
</dbReference>
<comment type="similarity">
    <text evidence="1">Belongs to the ABC transporter superfamily.</text>
</comment>
<keyword evidence="3" id="KW-0547">Nucleotide-binding</keyword>
<dbReference type="SUPFAM" id="SSF52540">
    <property type="entry name" value="P-loop containing nucleoside triphosphate hydrolases"/>
    <property type="match status" value="1"/>
</dbReference>
<dbReference type="InterPro" id="IPR027417">
    <property type="entry name" value="P-loop_NTPase"/>
</dbReference>
<dbReference type="GO" id="GO:0005524">
    <property type="term" value="F:ATP binding"/>
    <property type="evidence" value="ECO:0007669"/>
    <property type="project" value="UniProtKB-KW"/>
</dbReference>
<feature type="domain" description="ABC transporter" evidence="5">
    <location>
        <begin position="51"/>
        <end position="283"/>
    </location>
</feature>
<keyword evidence="4 6" id="KW-0067">ATP-binding</keyword>
<evidence type="ECO:0000313" key="7">
    <source>
        <dbReference type="Proteomes" id="UP001056708"/>
    </source>
</evidence>
<dbReference type="SMART" id="SM00382">
    <property type="entry name" value="AAA"/>
    <property type="match status" value="1"/>
</dbReference>
<evidence type="ECO:0000256" key="3">
    <source>
        <dbReference type="ARBA" id="ARBA00022741"/>
    </source>
</evidence>
<evidence type="ECO:0000256" key="2">
    <source>
        <dbReference type="ARBA" id="ARBA00022448"/>
    </source>
</evidence>
<dbReference type="Gene3D" id="3.40.50.300">
    <property type="entry name" value="P-loop containing nucleotide triphosphate hydrolases"/>
    <property type="match status" value="1"/>
</dbReference>
<evidence type="ECO:0000256" key="1">
    <source>
        <dbReference type="ARBA" id="ARBA00005417"/>
    </source>
</evidence>
<accession>A0ABY5AT38</accession>